<protein>
    <submittedName>
        <fullName evidence="2">Uncharacterized protein</fullName>
    </submittedName>
</protein>
<dbReference type="Proteomes" id="UP000719766">
    <property type="component" value="Unassembled WGS sequence"/>
</dbReference>
<dbReference type="EMBL" id="JABBWE010000014">
    <property type="protein sequence ID" value="KAG1798133.1"/>
    <property type="molecule type" value="Genomic_DNA"/>
</dbReference>
<dbReference type="GeneID" id="64602061"/>
<accession>A0A9P7IZS7</accession>
<proteinExistence type="predicted"/>
<dbReference type="OrthoDB" id="2639744at2759"/>
<keyword evidence="3" id="KW-1185">Reference proteome</keyword>
<evidence type="ECO:0000313" key="2">
    <source>
        <dbReference type="EMBL" id="KAG1798133.1"/>
    </source>
</evidence>
<comment type="caution">
    <text evidence="2">The sequence shown here is derived from an EMBL/GenBank/DDBJ whole genome shotgun (WGS) entry which is preliminary data.</text>
</comment>
<feature type="region of interest" description="Disordered" evidence="1">
    <location>
        <begin position="32"/>
        <end position="51"/>
    </location>
</feature>
<dbReference type="RefSeq" id="XP_041162944.1">
    <property type="nucleotide sequence ID" value="XM_041308297.1"/>
</dbReference>
<evidence type="ECO:0000256" key="1">
    <source>
        <dbReference type="SAM" id="MobiDB-lite"/>
    </source>
</evidence>
<feature type="compositionally biased region" description="Polar residues" evidence="1">
    <location>
        <begin position="32"/>
        <end position="49"/>
    </location>
</feature>
<name>A0A9P7IZS7_9AGAM</name>
<evidence type="ECO:0000313" key="3">
    <source>
        <dbReference type="Proteomes" id="UP000719766"/>
    </source>
</evidence>
<organism evidence="2 3">
    <name type="scientific">Suillus plorans</name>
    <dbReference type="NCBI Taxonomy" id="116603"/>
    <lineage>
        <taxon>Eukaryota</taxon>
        <taxon>Fungi</taxon>
        <taxon>Dikarya</taxon>
        <taxon>Basidiomycota</taxon>
        <taxon>Agaricomycotina</taxon>
        <taxon>Agaricomycetes</taxon>
        <taxon>Agaricomycetidae</taxon>
        <taxon>Boletales</taxon>
        <taxon>Suillineae</taxon>
        <taxon>Suillaceae</taxon>
        <taxon>Suillus</taxon>
    </lineage>
</organism>
<dbReference type="AlphaFoldDB" id="A0A9P7IZS7"/>
<sequence length="317" mass="35137">MAYPYPFAFPDARQISQASSYSTLSGALNPAPAQSTYHPVRPNASTSDNGIPISQYIRAQTPSNPDLSGALGPAHGQPHQYIRSQAPVCTGASISPYSAVPYTLNGSYEGSSSARSPYPYPERNVLHPAKYMANMPPAAPKKMYKTVVPSGFHRLSQPVVTDTSASPKSWCRIGSQHAAIKFNRKGGGTAFRVDELVELEDKPEVEGGHDQVFSGIGDRFIKVFITWPGYSQLIVERRICTDNGTLKREKLLKLLAKYVEDLVQNIHRKSIHVEKGYERYKVEWRPRGVPSIWRDCLITSLVHESGSNWQVELHVKA</sequence>
<reference evidence="2" key="1">
    <citation type="journal article" date="2020" name="New Phytol.">
        <title>Comparative genomics reveals dynamic genome evolution in host specialist ectomycorrhizal fungi.</title>
        <authorList>
            <person name="Lofgren L.A."/>
            <person name="Nguyen N.H."/>
            <person name="Vilgalys R."/>
            <person name="Ruytinx J."/>
            <person name="Liao H.L."/>
            <person name="Branco S."/>
            <person name="Kuo A."/>
            <person name="LaButti K."/>
            <person name="Lipzen A."/>
            <person name="Andreopoulos W."/>
            <person name="Pangilinan J."/>
            <person name="Riley R."/>
            <person name="Hundley H."/>
            <person name="Na H."/>
            <person name="Barry K."/>
            <person name="Grigoriev I.V."/>
            <person name="Stajich J.E."/>
            <person name="Kennedy P.G."/>
        </authorList>
    </citation>
    <scope>NUCLEOTIDE SEQUENCE</scope>
    <source>
        <strain evidence="2">S12</strain>
    </source>
</reference>
<gene>
    <name evidence="2" type="ORF">HD556DRAFT_1463649</name>
</gene>